<reference evidence="3 4" key="1">
    <citation type="submission" date="2018-05" db="EMBL/GenBank/DDBJ databases">
        <title>Evolution of GPA BGCs.</title>
        <authorList>
            <person name="Waglechner N."/>
            <person name="Wright G.D."/>
        </authorList>
    </citation>
    <scope>NUCLEOTIDE SEQUENCE [LARGE SCALE GENOMIC DNA]</scope>
    <source>
        <strain evidence="3 4">A82846</strain>
    </source>
</reference>
<evidence type="ECO:0000313" key="4">
    <source>
        <dbReference type="Proteomes" id="UP000287547"/>
    </source>
</evidence>
<dbReference type="SUPFAM" id="SSF50475">
    <property type="entry name" value="FMN-binding split barrel"/>
    <property type="match status" value="1"/>
</dbReference>
<dbReference type="RefSeq" id="WP_037259071.1">
    <property type="nucleotide sequence ID" value="NZ_QHKI01000034.1"/>
</dbReference>
<dbReference type="OrthoDB" id="162914at2"/>
<evidence type="ECO:0000256" key="1">
    <source>
        <dbReference type="ARBA" id="ARBA00023002"/>
    </source>
</evidence>
<gene>
    <name evidence="3" type="ORF">DMH04_32600</name>
</gene>
<comment type="caution">
    <text evidence="3">The sequence shown here is derived from an EMBL/GenBank/DDBJ whole genome shotgun (WGS) entry which is preliminary data.</text>
</comment>
<dbReference type="InterPro" id="IPR052019">
    <property type="entry name" value="F420H2_bilvrd_red/Heme_oxyg"/>
</dbReference>
<name>A0A428Z1T6_KIBAR</name>
<dbReference type="PANTHER" id="PTHR35176">
    <property type="entry name" value="HEME OXYGENASE HI_0854-RELATED"/>
    <property type="match status" value="1"/>
</dbReference>
<feature type="domain" description="Pyridoxamine 5'-phosphate oxidase N-terminal" evidence="2">
    <location>
        <begin position="6"/>
        <end position="90"/>
    </location>
</feature>
<sequence length="298" mass="32552">MSIDSRVSEVLSSVRVVELATIGKDGRPQAYPMSAIWVPDKQHIVLTTPPAFPQKVFNIRRDGRVALLYSDMSGSGLDGTTAVLVQGTASAPAMVAGTGDVADFWRAVYARSPGYAKDLEDPEYQARMDWYYWRLPMFVSLDRVHVFDATPVGGALEPYPLSDVPMSERIKDAIARYPTAVLTALDSGGHPYSVRAEVSEDLTVSPLQPFEGKPGPASLLWHRHDGNSGGMLSLLVTGTLSDSGFRPERIPGALPDEHEAGPGQDWIAQGRQRSLRYLEKRGLDVPVVDWAALARYAM</sequence>
<evidence type="ECO:0000259" key="2">
    <source>
        <dbReference type="Pfam" id="PF01243"/>
    </source>
</evidence>
<protein>
    <submittedName>
        <fullName evidence="3">Pyridoxamine 5'-phosphate oxidase family protein</fullName>
    </submittedName>
</protein>
<dbReference type="GO" id="GO:0070967">
    <property type="term" value="F:coenzyme F420 binding"/>
    <property type="evidence" value="ECO:0007669"/>
    <property type="project" value="TreeGrafter"/>
</dbReference>
<dbReference type="EMBL" id="QHKI01000034">
    <property type="protein sequence ID" value="RSM79013.1"/>
    <property type="molecule type" value="Genomic_DNA"/>
</dbReference>
<keyword evidence="1" id="KW-0560">Oxidoreductase</keyword>
<dbReference type="Gene3D" id="2.30.110.10">
    <property type="entry name" value="Electron Transport, Fmn-binding Protein, Chain A"/>
    <property type="match status" value="1"/>
</dbReference>
<dbReference type="Proteomes" id="UP000287547">
    <property type="component" value="Unassembled WGS sequence"/>
</dbReference>
<accession>A0A428Z1T6</accession>
<organism evidence="3 4">
    <name type="scientific">Kibdelosporangium aridum</name>
    <dbReference type="NCBI Taxonomy" id="2030"/>
    <lineage>
        <taxon>Bacteria</taxon>
        <taxon>Bacillati</taxon>
        <taxon>Actinomycetota</taxon>
        <taxon>Actinomycetes</taxon>
        <taxon>Pseudonocardiales</taxon>
        <taxon>Pseudonocardiaceae</taxon>
        <taxon>Kibdelosporangium</taxon>
    </lineage>
</organism>
<dbReference type="GO" id="GO:0005829">
    <property type="term" value="C:cytosol"/>
    <property type="evidence" value="ECO:0007669"/>
    <property type="project" value="TreeGrafter"/>
</dbReference>
<dbReference type="InterPro" id="IPR011576">
    <property type="entry name" value="Pyridox_Oxase_N"/>
</dbReference>
<evidence type="ECO:0000313" key="3">
    <source>
        <dbReference type="EMBL" id="RSM79013.1"/>
    </source>
</evidence>
<dbReference type="PANTHER" id="PTHR35176:SF6">
    <property type="entry name" value="HEME OXYGENASE HI_0854-RELATED"/>
    <property type="match status" value="1"/>
</dbReference>
<dbReference type="AlphaFoldDB" id="A0A428Z1T6"/>
<dbReference type="GO" id="GO:0016627">
    <property type="term" value="F:oxidoreductase activity, acting on the CH-CH group of donors"/>
    <property type="evidence" value="ECO:0007669"/>
    <property type="project" value="TreeGrafter"/>
</dbReference>
<proteinExistence type="predicted"/>
<dbReference type="Pfam" id="PF01243">
    <property type="entry name" value="PNPOx_N"/>
    <property type="match status" value="1"/>
</dbReference>
<dbReference type="InterPro" id="IPR012349">
    <property type="entry name" value="Split_barrel_FMN-bd"/>
</dbReference>